<dbReference type="RefSeq" id="WP_191156249.1">
    <property type="nucleotide sequence ID" value="NZ_JACWUN010000011.1"/>
</dbReference>
<dbReference type="SMART" id="SM00490">
    <property type="entry name" value="HELICc"/>
    <property type="match status" value="1"/>
</dbReference>
<feature type="binding site" evidence="12">
    <location>
        <position position="465"/>
    </location>
    <ligand>
        <name>Zn(2+)</name>
        <dbReference type="ChEBI" id="CHEBI:29105"/>
        <label>2</label>
    </ligand>
</feature>
<dbReference type="SMART" id="SM00487">
    <property type="entry name" value="DEXDc"/>
    <property type="match status" value="1"/>
</dbReference>
<sequence length="730" mass="80539">MTSLLADIAVNAPVRNLFSYRVPAALAEKLRVGARVQAPFGRRSIVGVAVRLYQGDGSELKELRDCLDEAPLLDDQLLRLLRWAADYYHHPFGQVIKNALPGGLMRSSGQTGIATEYLYRRINRDICPAGRRQQQILSWIEQQGGAAAGQIRAEFPSPTTVLKRLVELGCLEQSEGERLRDPFLLEPVPSDKQLTLNDAQQQALEQMIDALSARRFQSFLLHGVTGSGKTEVYLRAVADCLQQGRQALILVPEISLTPQLVSRFRARFEPLGEQIATLHSGLSGGERYDAWRAISRGQVNIVIGARSAIFAPLPQLGLIIVDEEHDGSYKQGEGFRYHARDLALVRGQQQPCAVVLGSATPSLASSYRCEQGSCTLLLLPERVHAGALPAVELVDLRTEALRGVLAESLITAITTALEQRQQVLLLLNRRGFAPFLLCTDCGTSFHCPNCEITLTYHQRRRRMICHYCDYQDQVPDICPACRGESITPQGAGTERLEEDLAGLFPAARIARMDRDTTRTKGSHQRIVNGMMAEEVDILVGTQMIAKGHDFPNVALVGVLGADSLLNLPDFRCAERSFALLTQVAGRAGRSLGGGKVFIQTYHPEHFSLTCAATHDVEGFYQQELPFRRELGYPPCGHLVNLIFSGNNGDQVNNSATQLARRLQAVAGDVEILGPSPCPLTRLRGKYRYQILLKSPSRPPLRRLLFAVDNAAAELPRQVAIHIDIDPLDMF</sequence>
<dbReference type="NCBIfam" id="TIGR00595">
    <property type="entry name" value="priA"/>
    <property type="match status" value="1"/>
</dbReference>
<dbReference type="InterPro" id="IPR041236">
    <property type="entry name" value="PriA_C"/>
</dbReference>
<organism evidence="14 15">
    <name type="scientific">Pelovirga terrestris</name>
    <dbReference type="NCBI Taxonomy" id="2771352"/>
    <lineage>
        <taxon>Bacteria</taxon>
        <taxon>Pseudomonadati</taxon>
        <taxon>Thermodesulfobacteriota</taxon>
        <taxon>Desulfuromonadia</taxon>
        <taxon>Geobacterales</taxon>
        <taxon>Geobacteraceae</taxon>
        <taxon>Pelovirga</taxon>
    </lineage>
</organism>
<feature type="binding site" evidence="12">
    <location>
        <position position="481"/>
    </location>
    <ligand>
        <name>Zn(2+)</name>
        <dbReference type="ChEBI" id="CHEBI:29105"/>
        <label>1</label>
    </ligand>
</feature>
<evidence type="ECO:0000256" key="11">
    <source>
        <dbReference type="ARBA" id="ARBA00048988"/>
    </source>
</evidence>
<dbReference type="PANTHER" id="PTHR30580:SF0">
    <property type="entry name" value="PRIMOSOMAL PROTEIN N"/>
    <property type="match status" value="1"/>
</dbReference>
<dbReference type="InterPro" id="IPR001650">
    <property type="entry name" value="Helicase_C-like"/>
</dbReference>
<comment type="caution">
    <text evidence="14">The sequence shown here is derived from an EMBL/GenBank/DDBJ whole genome shotgun (WGS) entry which is preliminary data.</text>
</comment>
<dbReference type="InterPro" id="IPR011545">
    <property type="entry name" value="DEAD/DEAH_box_helicase_dom"/>
</dbReference>
<evidence type="ECO:0000256" key="3">
    <source>
        <dbReference type="ARBA" id="ARBA00022723"/>
    </source>
</evidence>
<dbReference type="Pfam" id="PF00270">
    <property type="entry name" value="DEAD"/>
    <property type="match status" value="1"/>
</dbReference>
<keyword evidence="8 12" id="KW-0067">ATP-binding</keyword>
<evidence type="ECO:0000256" key="10">
    <source>
        <dbReference type="ARBA" id="ARBA00023235"/>
    </source>
</evidence>
<comment type="function">
    <text evidence="12">Initiates the restart of stalled replication forks, which reloads the replicative helicase on sites other than the origin of replication. Recognizes and binds to abandoned replication forks and remodels them to uncover a helicase loading site. Promotes assembly of the primosome at these replication forks.</text>
</comment>
<evidence type="ECO:0000256" key="12">
    <source>
        <dbReference type="HAMAP-Rule" id="MF_00983"/>
    </source>
</evidence>
<feature type="binding site" evidence="12">
    <location>
        <position position="468"/>
    </location>
    <ligand>
        <name>Zn(2+)</name>
        <dbReference type="ChEBI" id="CHEBI:29105"/>
        <label>2</label>
    </ligand>
</feature>
<dbReference type="NCBIfam" id="NF004067">
    <property type="entry name" value="PRK05580.1-4"/>
    <property type="match status" value="1"/>
</dbReference>
<evidence type="ECO:0000256" key="7">
    <source>
        <dbReference type="ARBA" id="ARBA00022833"/>
    </source>
</evidence>
<keyword evidence="10 12" id="KW-0413">Isomerase</keyword>
<dbReference type="CDD" id="cd18804">
    <property type="entry name" value="SF2_C_priA"/>
    <property type="match status" value="1"/>
</dbReference>
<dbReference type="GO" id="GO:0003677">
    <property type="term" value="F:DNA binding"/>
    <property type="evidence" value="ECO:0007669"/>
    <property type="project" value="UniProtKB-UniRule"/>
</dbReference>
<keyword evidence="7 12" id="KW-0862">Zinc</keyword>
<evidence type="ECO:0000256" key="1">
    <source>
        <dbReference type="ARBA" id="ARBA00022515"/>
    </source>
</evidence>
<keyword evidence="3 12" id="KW-0479">Metal-binding</keyword>
<dbReference type="InterPro" id="IPR042115">
    <property type="entry name" value="PriA_3primeBD_sf"/>
</dbReference>
<dbReference type="InterPro" id="IPR005259">
    <property type="entry name" value="PriA"/>
</dbReference>
<feature type="binding site" evidence="12">
    <location>
        <position position="438"/>
    </location>
    <ligand>
        <name>Zn(2+)</name>
        <dbReference type="ChEBI" id="CHEBI:29105"/>
        <label>1</label>
    </ligand>
</feature>
<keyword evidence="6 12" id="KW-0347">Helicase</keyword>
<protein>
    <recommendedName>
        <fullName evidence="12">Replication restart protein PriA</fullName>
    </recommendedName>
    <alternativeName>
        <fullName evidence="12">ATP-dependent DNA helicase PriA</fullName>
        <ecNumber evidence="12">5.6.2.4</ecNumber>
    </alternativeName>
    <alternativeName>
        <fullName evidence="12">DNA 3'-5' helicase PriA</fullName>
    </alternativeName>
</protein>
<evidence type="ECO:0000256" key="5">
    <source>
        <dbReference type="ARBA" id="ARBA00022801"/>
    </source>
</evidence>
<name>A0A8J6URC5_9BACT</name>
<proteinExistence type="inferred from homology"/>
<keyword evidence="2 12" id="KW-0235">DNA replication</keyword>
<feature type="binding site" evidence="12">
    <location>
        <position position="447"/>
    </location>
    <ligand>
        <name>Zn(2+)</name>
        <dbReference type="ChEBI" id="CHEBI:29105"/>
        <label>2</label>
    </ligand>
</feature>
<dbReference type="HAMAP" id="MF_00983">
    <property type="entry name" value="PriA"/>
    <property type="match status" value="1"/>
</dbReference>
<dbReference type="EC" id="5.6.2.4" evidence="12"/>
<evidence type="ECO:0000256" key="6">
    <source>
        <dbReference type="ARBA" id="ARBA00022806"/>
    </source>
</evidence>
<dbReference type="GO" id="GO:0006310">
    <property type="term" value="P:DNA recombination"/>
    <property type="evidence" value="ECO:0007669"/>
    <property type="project" value="InterPro"/>
</dbReference>
<evidence type="ECO:0000256" key="9">
    <source>
        <dbReference type="ARBA" id="ARBA00023125"/>
    </source>
</evidence>
<dbReference type="InterPro" id="IPR027417">
    <property type="entry name" value="P-loop_NTPase"/>
</dbReference>
<evidence type="ECO:0000256" key="2">
    <source>
        <dbReference type="ARBA" id="ARBA00022705"/>
    </source>
</evidence>
<dbReference type="SUPFAM" id="SSF52540">
    <property type="entry name" value="P-loop containing nucleoside triphosphate hydrolases"/>
    <property type="match status" value="2"/>
</dbReference>
<dbReference type="PROSITE" id="PS51192">
    <property type="entry name" value="HELICASE_ATP_BIND_1"/>
    <property type="match status" value="1"/>
</dbReference>
<dbReference type="FunFam" id="3.40.1440.60:FF:000001">
    <property type="entry name" value="Primosomal protein N"/>
    <property type="match status" value="1"/>
</dbReference>
<keyword evidence="15" id="KW-1185">Reference proteome</keyword>
<keyword evidence="9 12" id="KW-0238">DNA-binding</keyword>
<dbReference type="InterPro" id="IPR014001">
    <property type="entry name" value="Helicase_ATP-bd"/>
</dbReference>
<dbReference type="AlphaFoldDB" id="A0A8J6URC5"/>
<dbReference type="FunFam" id="3.40.50.300:FF:000489">
    <property type="entry name" value="Primosome assembly protein PriA"/>
    <property type="match status" value="1"/>
</dbReference>
<comment type="catalytic activity">
    <reaction evidence="11 12">
        <text>ATP + H2O = ADP + phosphate + H(+)</text>
        <dbReference type="Rhea" id="RHEA:13065"/>
        <dbReference type="ChEBI" id="CHEBI:15377"/>
        <dbReference type="ChEBI" id="CHEBI:15378"/>
        <dbReference type="ChEBI" id="CHEBI:30616"/>
        <dbReference type="ChEBI" id="CHEBI:43474"/>
        <dbReference type="ChEBI" id="CHEBI:456216"/>
        <dbReference type="EC" id="5.6.2.4"/>
    </reaction>
</comment>
<dbReference type="GO" id="GO:1990077">
    <property type="term" value="C:primosome complex"/>
    <property type="evidence" value="ECO:0007669"/>
    <property type="project" value="UniProtKB-UniRule"/>
</dbReference>
<dbReference type="PANTHER" id="PTHR30580">
    <property type="entry name" value="PRIMOSOMAL PROTEIN N"/>
    <property type="match status" value="1"/>
</dbReference>
<reference evidence="14" key="1">
    <citation type="submission" date="2020-09" db="EMBL/GenBank/DDBJ databases">
        <title>Pelobacter alkaliphilus sp. nov., a novel anaerobic arsenate-reducing bacterium from terrestrial mud volcano.</title>
        <authorList>
            <person name="Khomyakova M.A."/>
            <person name="Merkel A.Y."/>
            <person name="Slobodkin A.I."/>
        </authorList>
    </citation>
    <scope>NUCLEOTIDE SEQUENCE</scope>
    <source>
        <strain evidence="14">M08fum</strain>
    </source>
</reference>
<dbReference type="GO" id="GO:0016787">
    <property type="term" value="F:hydrolase activity"/>
    <property type="evidence" value="ECO:0007669"/>
    <property type="project" value="UniProtKB-KW"/>
</dbReference>
<keyword evidence="1 12" id="KW-0639">Primosome</keyword>
<feature type="binding site" evidence="12">
    <location>
        <position position="478"/>
    </location>
    <ligand>
        <name>Zn(2+)</name>
        <dbReference type="ChEBI" id="CHEBI:29105"/>
        <label>1</label>
    </ligand>
</feature>
<feature type="domain" description="Helicase ATP-binding" evidence="13">
    <location>
        <begin position="210"/>
        <end position="379"/>
    </location>
</feature>
<evidence type="ECO:0000259" key="13">
    <source>
        <dbReference type="PROSITE" id="PS51192"/>
    </source>
</evidence>
<comment type="catalytic activity">
    <reaction evidence="12">
        <text>Couples ATP hydrolysis with the unwinding of duplex DNA by translocating in the 3'-5' direction.</text>
        <dbReference type="EC" id="5.6.2.4"/>
    </reaction>
</comment>
<keyword evidence="4 12" id="KW-0547">Nucleotide-binding</keyword>
<dbReference type="GO" id="GO:0043138">
    <property type="term" value="F:3'-5' DNA helicase activity"/>
    <property type="evidence" value="ECO:0007669"/>
    <property type="project" value="UniProtKB-EC"/>
</dbReference>
<dbReference type="Pfam" id="PF00271">
    <property type="entry name" value="Helicase_C"/>
    <property type="match status" value="1"/>
</dbReference>
<dbReference type="Proteomes" id="UP000632828">
    <property type="component" value="Unassembled WGS sequence"/>
</dbReference>
<dbReference type="Pfam" id="PF17764">
    <property type="entry name" value="PriA_3primeBD"/>
    <property type="match status" value="1"/>
</dbReference>
<dbReference type="Pfam" id="PF18319">
    <property type="entry name" value="Zn_ribbon_PriA"/>
    <property type="match status" value="1"/>
</dbReference>
<feature type="binding site" evidence="12">
    <location>
        <position position="441"/>
    </location>
    <ligand>
        <name>Zn(2+)</name>
        <dbReference type="ChEBI" id="CHEBI:29105"/>
        <label>1</label>
    </ligand>
</feature>
<accession>A0A8J6URC5</accession>
<dbReference type="InterPro" id="IPR040498">
    <property type="entry name" value="PriA_CRR"/>
</dbReference>
<gene>
    <name evidence="12" type="primary">priA</name>
    <name evidence="14" type="ORF">ICT70_10255</name>
</gene>
<comment type="cofactor">
    <cofactor evidence="12">
        <name>Zn(2+)</name>
        <dbReference type="ChEBI" id="CHEBI:29105"/>
    </cofactor>
    <text evidence="12">Binds 2 zinc ions per subunit.</text>
</comment>
<dbReference type="GO" id="GO:0008270">
    <property type="term" value="F:zinc ion binding"/>
    <property type="evidence" value="ECO:0007669"/>
    <property type="project" value="UniProtKB-UniRule"/>
</dbReference>
<dbReference type="EMBL" id="JACWUN010000011">
    <property type="protein sequence ID" value="MBD1401056.1"/>
    <property type="molecule type" value="Genomic_DNA"/>
</dbReference>
<dbReference type="GO" id="GO:0006302">
    <property type="term" value="P:double-strand break repair"/>
    <property type="evidence" value="ECO:0007669"/>
    <property type="project" value="InterPro"/>
</dbReference>
<dbReference type="CDD" id="cd17929">
    <property type="entry name" value="DEXHc_priA"/>
    <property type="match status" value="1"/>
</dbReference>
<evidence type="ECO:0000256" key="4">
    <source>
        <dbReference type="ARBA" id="ARBA00022741"/>
    </source>
</evidence>
<evidence type="ECO:0000313" key="15">
    <source>
        <dbReference type="Proteomes" id="UP000632828"/>
    </source>
</evidence>
<dbReference type="InterPro" id="IPR041222">
    <property type="entry name" value="PriA_3primeBD"/>
</dbReference>
<dbReference type="GO" id="GO:0005524">
    <property type="term" value="F:ATP binding"/>
    <property type="evidence" value="ECO:0007669"/>
    <property type="project" value="UniProtKB-UniRule"/>
</dbReference>
<dbReference type="Pfam" id="PF18074">
    <property type="entry name" value="PriA_C"/>
    <property type="match status" value="1"/>
</dbReference>
<comment type="similarity">
    <text evidence="12">Belongs to the helicase family. PriA subfamily.</text>
</comment>
<feature type="binding site" evidence="12">
    <location>
        <position position="450"/>
    </location>
    <ligand>
        <name>Zn(2+)</name>
        <dbReference type="ChEBI" id="CHEBI:29105"/>
        <label>2</label>
    </ligand>
</feature>
<evidence type="ECO:0000313" key="14">
    <source>
        <dbReference type="EMBL" id="MBD1401056.1"/>
    </source>
</evidence>
<dbReference type="Gene3D" id="3.40.1440.60">
    <property type="entry name" value="PriA, 3(prime) DNA-binding domain"/>
    <property type="match status" value="1"/>
</dbReference>
<dbReference type="GO" id="GO:0006269">
    <property type="term" value="P:DNA replication, synthesis of primer"/>
    <property type="evidence" value="ECO:0007669"/>
    <property type="project" value="UniProtKB-KW"/>
</dbReference>
<dbReference type="GO" id="GO:0006270">
    <property type="term" value="P:DNA replication initiation"/>
    <property type="evidence" value="ECO:0007669"/>
    <property type="project" value="TreeGrafter"/>
</dbReference>
<comment type="subunit">
    <text evidence="12">Component of the replication restart primosome.</text>
</comment>
<dbReference type="Gene3D" id="3.40.50.300">
    <property type="entry name" value="P-loop containing nucleotide triphosphate hydrolases"/>
    <property type="match status" value="2"/>
</dbReference>
<evidence type="ECO:0000256" key="8">
    <source>
        <dbReference type="ARBA" id="ARBA00022840"/>
    </source>
</evidence>
<keyword evidence="5 12" id="KW-0378">Hydrolase</keyword>